<dbReference type="GO" id="GO:0042597">
    <property type="term" value="C:periplasmic space"/>
    <property type="evidence" value="ECO:0007669"/>
    <property type="project" value="TreeGrafter"/>
</dbReference>
<dbReference type="GO" id="GO:0004252">
    <property type="term" value="F:serine-type endopeptidase activity"/>
    <property type="evidence" value="ECO:0007669"/>
    <property type="project" value="InterPro"/>
</dbReference>
<dbReference type="Gene3D" id="2.40.10.120">
    <property type="match status" value="1"/>
</dbReference>
<reference evidence="3" key="1">
    <citation type="submission" date="2016-10" db="EMBL/GenBank/DDBJ databases">
        <authorList>
            <person name="Varghese N."/>
            <person name="Submissions S."/>
        </authorList>
    </citation>
    <scope>NUCLEOTIDE SEQUENCE [LARGE SCALE GENOMIC DNA]</scope>
    <source>
        <strain evidence="3">DSM 217</strain>
    </source>
</reference>
<name>A0A1H2QF25_THIRO</name>
<keyword evidence="2" id="KW-0378">Hydrolase</keyword>
<dbReference type="InterPro" id="IPR009003">
    <property type="entry name" value="Peptidase_S1_PA"/>
</dbReference>
<dbReference type="PANTHER" id="PTHR22939">
    <property type="entry name" value="SERINE PROTEASE FAMILY S1C HTRA-RELATED"/>
    <property type="match status" value="1"/>
</dbReference>
<evidence type="ECO:0000256" key="1">
    <source>
        <dbReference type="SAM" id="SignalP"/>
    </source>
</evidence>
<dbReference type="GO" id="GO:0006515">
    <property type="term" value="P:protein quality control for misfolded or incompletely synthesized proteins"/>
    <property type="evidence" value="ECO:0007669"/>
    <property type="project" value="TreeGrafter"/>
</dbReference>
<dbReference type="OrthoDB" id="9758917at2"/>
<keyword evidence="2" id="KW-0645">Protease</keyword>
<keyword evidence="1" id="KW-0732">Signal</keyword>
<gene>
    <name evidence="2" type="ORF">SAMN05421783_101239</name>
</gene>
<dbReference type="InterPro" id="IPR001940">
    <property type="entry name" value="Peptidase_S1C"/>
</dbReference>
<dbReference type="SUPFAM" id="SSF50494">
    <property type="entry name" value="Trypsin-like serine proteases"/>
    <property type="match status" value="1"/>
</dbReference>
<feature type="chain" id="PRO_5011747841" evidence="1">
    <location>
        <begin position="31"/>
        <end position="274"/>
    </location>
</feature>
<dbReference type="Proteomes" id="UP000198816">
    <property type="component" value="Unassembled WGS sequence"/>
</dbReference>
<evidence type="ECO:0000313" key="3">
    <source>
        <dbReference type="Proteomes" id="UP000198816"/>
    </source>
</evidence>
<dbReference type="PROSITE" id="PS51257">
    <property type="entry name" value="PROKAR_LIPOPROTEIN"/>
    <property type="match status" value="1"/>
</dbReference>
<dbReference type="PANTHER" id="PTHR22939:SF129">
    <property type="entry name" value="SERINE PROTEASE HTRA2, MITOCHONDRIAL"/>
    <property type="match status" value="1"/>
</dbReference>
<dbReference type="RefSeq" id="WP_093027304.1">
    <property type="nucleotide sequence ID" value="NZ_FNNZ01000001.1"/>
</dbReference>
<sequence length="274" mass="28417">MARRDRCALIRWISVPAGLLLAAGCSQSMAPSQGAGMHPGQVAAYPSMAPVLRKVTPAVVTITSVSDIADARHAVLDDPDLRRFLDRSGVAVPDGSRTLRRQRAGSGLIWDGPRGLVLTNAHLVRGTDRILVTLQDGQAHAAEVVGLAADADIAVLRIVPVEAPRLRLGTSERLEVGDFVMVAGNPFGIGQSVTSGIVSAVGRVHREAAGLGPLIQTDASINPGNSGGPLINMAGEVIGITTALVGPDAGNVGIGFAVPIERAEQALREILQRP</sequence>
<accession>A0A1H2QF25</accession>
<protein>
    <submittedName>
        <fullName evidence="2">Serine protease DegQ</fullName>
    </submittedName>
</protein>
<dbReference type="EMBL" id="FNNZ01000001">
    <property type="protein sequence ID" value="SDW05510.1"/>
    <property type="molecule type" value="Genomic_DNA"/>
</dbReference>
<dbReference type="PRINTS" id="PR00834">
    <property type="entry name" value="PROTEASES2C"/>
</dbReference>
<dbReference type="Pfam" id="PF13365">
    <property type="entry name" value="Trypsin_2"/>
    <property type="match status" value="1"/>
</dbReference>
<dbReference type="STRING" id="1058.SAMN05421783_101239"/>
<feature type="signal peptide" evidence="1">
    <location>
        <begin position="1"/>
        <end position="30"/>
    </location>
</feature>
<organism evidence="2 3">
    <name type="scientific">Thiocapsa roseopersicina</name>
    <dbReference type="NCBI Taxonomy" id="1058"/>
    <lineage>
        <taxon>Bacteria</taxon>
        <taxon>Pseudomonadati</taxon>
        <taxon>Pseudomonadota</taxon>
        <taxon>Gammaproteobacteria</taxon>
        <taxon>Chromatiales</taxon>
        <taxon>Chromatiaceae</taxon>
        <taxon>Thiocapsa</taxon>
    </lineage>
</organism>
<dbReference type="AlphaFoldDB" id="A0A1H2QF25"/>
<evidence type="ECO:0000313" key="2">
    <source>
        <dbReference type="EMBL" id="SDW05510.1"/>
    </source>
</evidence>
<keyword evidence="3" id="KW-1185">Reference proteome</keyword>
<proteinExistence type="predicted"/>